<comment type="caution">
    <text evidence="1">The sequence shown here is derived from an EMBL/GenBank/DDBJ whole genome shotgun (WGS) entry which is preliminary data.</text>
</comment>
<protein>
    <submittedName>
        <fullName evidence="1">Uncharacterized protein</fullName>
    </submittedName>
</protein>
<dbReference type="EMBL" id="JAPDRQ010000080">
    <property type="protein sequence ID" value="KAJ9656276.1"/>
    <property type="molecule type" value="Genomic_DNA"/>
</dbReference>
<name>A0ACC3A791_9EURO</name>
<accession>A0ACC3A791</accession>
<proteinExistence type="predicted"/>
<organism evidence="1 2">
    <name type="scientific">Neophaeococcomyces mojaviensis</name>
    <dbReference type="NCBI Taxonomy" id="3383035"/>
    <lineage>
        <taxon>Eukaryota</taxon>
        <taxon>Fungi</taxon>
        <taxon>Dikarya</taxon>
        <taxon>Ascomycota</taxon>
        <taxon>Pezizomycotina</taxon>
        <taxon>Eurotiomycetes</taxon>
        <taxon>Chaetothyriomycetidae</taxon>
        <taxon>Chaetothyriales</taxon>
        <taxon>Chaetothyriales incertae sedis</taxon>
        <taxon>Neophaeococcomyces</taxon>
    </lineage>
</organism>
<dbReference type="Proteomes" id="UP001172386">
    <property type="component" value="Unassembled WGS sequence"/>
</dbReference>
<sequence>MSDMPLGTGVSFDVSSLVADWGGQFRVPTGLLPLASVNSLGEVLQDQRQYKEAEELYRQALAGRKKMLVEDDPDTLASVNDWKICSSGNGASNSCSTVACFTVHLPEPVPSSADSSK</sequence>
<evidence type="ECO:0000313" key="2">
    <source>
        <dbReference type="Proteomes" id="UP001172386"/>
    </source>
</evidence>
<reference evidence="1" key="1">
    <citation type="submission" date="2022-10" db="EMBL/GenBank/DDBJ databases">
        <title>Culturing micro-colonial fungi from biological soil crusts in the Mojave desert and describing Neophaeococcomyces mojavensis, and introducing the new genera and species Taxawa tesnikishii.</title>
        <authorList>
            <person name="Kurbessoian T."/>
            <person name="Stajich J.E."/>
        </authorList>
    </citation>
    <scope>NUCLEOTIDE SEQUENCE</scope>
    <source>
        <strain evidence="1">JES_112</strain>
    </source>
</reference>
<keyword evidence="2" id="KW-1185">Reference proteome</keyword>
<evidence type="ECO:0000313" key="1">
    <source>
        <dbReference type="EMBL" id="KAJ9656276.1"/>
    </source>
</evidence>
<gene>
    <name evidence="1" type="ORF">H2198_005051</name>
</gene>